<dbReference type="Pfam" id="PF02237">
    <property type="entry name" value="BPL_C"/>
    <property type="match status" value="1"/>
</dbReference>
<keyword evidence="3" id="KW-0067">ATP-binding</keyword>
<dbReference type="SUPFAM" id="SSF55681">
    <property type="entry name" value="Class II aaRS and biotin synthetases"/>
    <property type="match status" value="1"/>
</dbReference>
<dbReference type="GO" id="GO:0005524">
    <property type="term" value="F:ATP binding"/>
    <property type="evidence" value="ECO:0007669"/>
    <property type="project" value="UniProtKB-KW"/>
</dbReference>
<dbReference type="GO" id="GO:0004077">
    <property type="term" value="F:biotin--[biotin carboxyl-carrier protein] ligase activity"/>
    <property type="evidence" value="ECO:0007669"/>
    <property type="project" value="UniProtKB-EC"/>
</dbReference>
<keyword evidence="2" id="KW-0547">Nucleotide-binding</keyword>
<organism evidence="8 9">
    <name type="scientific">Georgenia subflava</name>
    <dbReference type="NCBI Taxonomy" id="1622177"/>
    <lineage>
        <taxon>Bacteria</taxon>
        <taxon>Bacillati</taxon>
        <taxon>Actinomycetota</taxon>
        <taxon>Actinomycetes</taxon>
        <taxon>Micrococcales</taxon>
        <taxon>Bogoriellaceae</taxon>
        <taxon>Georgenia</taxon>
    </lineage>
</organism>
<evidence type="ECO:0000313" key="9">
    <source>
        <dbReference type="Proteomes" id="UP000437709"/>
    </source>
</evidence>
<evidence type="ECO:0000256" key="1">
    <source>
        <dbReference type="ARBA" id="ARBA00022598"/>
    </source>
</evidence>
<proteinExistence type="predicted"/>
<evidence type="ECO:0000256" key="4">
    <source>
        <dbReference type="ARBA" id="ARBA00023267"/>
    </source>
</evidence>
<evidence type="ECO:0000256" key="3">
    <source>
        <dbReference type="ARBA" id="ARBA00022840"/>
    </source>
</evidence>
<dbReference type="SUPFAM" id="SSF50037">
    <property type="entry name" value="C-terminal domain of transcriptional repressors"/>
    <property type="match status" value="1"/>
</dbReference>
<gene>
    <name evidence="8" type="ORF">GB881_15335</name>
</gene>
<reference evidence="8 9" key="1">
    <citation type="submission" date="2019-10" db="EMBL/GenBank/DDBJ databases">
        <title>Georgenia wutianyii sp. nov. and Georgenia yuyongxinii sp. nov. isolated from plateau pika (Ochotona curzoniae) in the Qinghai-Tibet plateau of China.</title>
        <authorList>
            <person name="Tian Z."/>
        </authorList>
    </citation>
    <scope>NUCLEOTIDE SEQUENCE [LARGE SCALE GENOMIC DNA]</scope>
    <source>
        <strain evidence="8 9">JCM 19765</strain>
    </source>
</reference>
<name>A0A6N7EJ28_9MICO</name>
<dbReference type="AlphaFoldDB" id="A0A6N7EJ28"/>
<dbReference type="Pfam" id="PF03099">
    <property type="entry name" value="BPL_LplA_LipB"/>
    <property type="match status" value="1"/>
</dbReference>
<comment type="caution">
    <text evidence="8">The sequence shown here is derived from an EMBL/GenBank/DDBJ whole genome shotgun (WGS) entry which is preliminary data.</text>
</comment>
<dbReference type="Gene3D" id="3.30.930.10">
    <property type="entry name" value="Bira Bifunctional Protein, Domain 2"/>
    <property type="match status" value="1"/>
</dbReference>
<feature type="domain" description="BPL/LPL catalytic" evidence="7">
    <location>
        <begin position="5"/>
        <end position="204"/>
    </location>
</feature>
<dbReference type="GO" id="GO:0005737">
    <property type="term" value="C:cytoplasm"/>
    <property type="evidence" value="ECO:0007669"/>
    <property type="project" value="TreeGrafter"/>
</dbReference>
<dbReference type="PANTHER" id="PTHR12835:SF5">
    <property type="entry name" value="BIOTIN--PROTEIN LIGASE"/>
    <property type="match status" value="1"/>
</dbReference>
<keyword evidence="1 8" id="KW-0436">Ligase</keyword>
<dbReference type="CDD" id="cd16442">
    <property type="entry name" value="BPL"/>
    <property type="match status" value="1"/>
</dbReference>
<dbReference type="Gene3D" id="2.30.30.100">
    <property type="match status" value="1"/>
</dbReference>
<dbReference type="NCBIfam" id="TIGR00121">
    <property type="entry name" value="birA_ligase"/>
    <property type="match status" value="1"/>
</dbReference>
<dbReference type="Proteomes" id="UP000437709">
    <property type="component" value="Unassembled WGS sequence"/>
</dbReference>
<dbReference type="EMBL" id="WHPC01000078">
    <property type="protein sequence ID" value="MPV38392.1"/>
    <property type="molecule type" value="Genomic_DNA"/>
</dbReference>
<evidence type="ECO:0000256" key="6">
    <source>
        <dbReference type="SAM" id="MobiDB-lite"/>
    </source>
</evidence>
<keyword evidence="4" id="KW-0092">Biotin</keyword>
<dbReference type="EC" id="6.3.4.15" evidence="5"/>
<evidence type="ECO:0000256" key="2">
    <source>
        <dbReference type="ARBA" id="ARBA00022741"/>
    </source>
</evidence>
<evidence type="ECO:0000256" key="5">
    <source>
        <dbReference type="ARBA" id="ARBA00024227"/>
    </source>
</evidence>
<dbReference type="OrthoDB" id="9807064at2"/>
<evidence type="ECO:0000259" key="7">
    <source>
        <dbReference type="PROSITE" id="PS51733"/>
    </source>
</evidence>
<feature type="region of interest" description="Disordered" evidence="6">
    <location>
        <begin position="1"/>
        <end position="24"/>
    </location>
</feature>
<dbReference type="InterPro" id="IPR045864">
    <property type="entry name" value="aa-tRNA-synth_II/BPL/LPL"/>
</dbReference>
<dbReference type="InterPro" id="IPR004143">
    <property type="entry name" value="BPL_LPL_catalytic"/>
</dbReference>
<dbReference type="PROSITE" id="PS51733">
    <property type="entry name" value="BPL_LPL_CATALYTIC"/>
    <property type="match status" value="1"/>
</dbReference>
<accession>A0A6N7EJ28</accession>
<dbReference type="RefSeq" id="WP_152196456.1">
    <property type="nucleotide sequence ID" value="NZ_VUKD01000005.1"/>
</dbReference>
<dbReference type="InterPro" id="IPR008988">
    <property type="entry name" value="Transcriptional_repressor_C"/>
</dbReference>
<keyword evidence="9" id="KW-1185">Reference proteome</keyword>
<evidence type="ECO:0000313" key="8">
    <source>
        <dbReference type="EMBL" id="MPV38392.1"/>
    </source>
</evidence>
<dbReference type="InterPro" id="IPR004408">
    <property type="entry name" value="Biotin_CoA_COase_ligase"/>
</dbReference>
<dbReference type="PANTHER" id="PTHR12835">
    <property type="entry name" value="BIOTIN PROTEIN LIGASE"/>
    <property type="match status" value="1"/>
</dbReference>
<dbReference type="InterPro" id="IPR003142">
    <property type="entry name" value="BPL_C"/>
</dbReference>
<sequence length="277" mass="28358">MDDAAPSSPFARVERVERTGSTNTDLRAAAAADPGAWPHLSVLVARSQEAGKGRAGRAWVTPAGTALTASVLLRPRVPPARLPWVTLLAGLALHRACATLAPGVPTGLKWPNDLLALGVGEELDGWGRDRKLAGILTEALPPAPPPGRPGAAVVLGVGLNVAQDRAQLPVPWATSLRILGSAAAPSDALDALGRELAAVLRRWEEADGDAESSGLADDVRAASTTLGRQVSVELPGGEIIQGRADDLGPDGHLLVTTTEGATVTVAAGDVLHVRVPG</sequence>
<protein>
    <recommendedName>
        <fullName evidence="5">biotin--[biotin carboxyl-carrier protein] ligase</fullName>
        <ecNumber evidence="5">6.3.4.15</ecNumber>
    </recommendedName>
</protein>